<dbReference type="EMBL" id="JABBXD010000011">
    <property type="protein sequence ID" value="MBD3587257.1"/>
    <property type="molecule type" value="Genomic_DNA"/>
</dbReference>
<reference evidence="1 2" key="1">
    <citation type="submission" date="2020-04" db="EMBL/GenBank/DDBJ databases">
        <title>Salinimonas sp. HHU 13199.</title>
        <authorList>
            <person name="Cui X."/>
            <person name="Zhang D."/>
        </authorList>
    </citation>
    <scope>NUCLEOTIDE SEQUENCE [LARGE SCALE GENOMIC DNA]</scope>
    <source>
        <strain evidence="1 2">HHU 13199</strain>
    </source>
</reference>
<keyword evidence="2" id="KW-1185">Reference proteome</keyword>
<evidence type="ECO:0000313" key="1">
    <source>
        <dbReference type="EMBL" id="MBD3587257.1"/>
    </source>
</evidence>
<dbReference type="RefSeq" id="WP_191026356.1">
    <property type="nucleotide sequence ID" value="NZ_JABBXD010000011.1"/>
</dbReference>
<organism evidence="1 2">
    <name type="scientific">Salinimonas profundi</name>
    <dbReference type="NCBI Taxonomy" id="2729140"/>
    <lineage>
        <taxon>Bacteria</taxon>
        <taxon>Pseudomonadati</taxon>
        <taxon>Pseudomonadota</taxon>
        <taxon>Gammaproteobacteria</taxon>
        <taxon>Alteromonadales</taxon>
        <taxon>Alteromonadaceae</taxon>
        <taxon>Alteromonas/Salinimonas group</taxon>
        <taxon>Salinimonas</taxon>
    </lineage>
</organism>
<sequence>MSALDVGLALTCDDNRSVVFGITLTFPNVFKTGTEARRFFNKTYFENLGADGLCRLVAKGRADLFSISYFFGEKEPEIKLAGLHSHYVHPGKTDACLRIVDGKSHLDILLGNSHAGSFQAEADFITKELNTYAEEGFVLMWEQFSLLTDV</sequence>
<proteinExistence type="predicted"/>
<gene>
    <name evidence="1" type="ORF">HHX48_16070</name>
</gene>
<accession>A0ABR8LNF9</accession>
<name>A0ABR8LNF9_9ALTE</name>
<comment type="caution">
    <text evidence="1">The sequence shown here is derived from an EMBL/GenBank/DDBJ whole genome shotgun (WGS) entry which is preliminary data.</text>
</comment>
<dbReference type="Proteomes" id="UP000624419">
    <property type="component" value="Unassembled WGS sequence"/>
</dbReference>
<evidence type="ECO:0000313" key="2">
    <source>
        <dbReference type="Proteomes" id="UP000624419"/>
    </source>
</evidence>
<protein>
    <submittedName>
        <fullName evidence="1">Uncharacterized protein</fullName>
    </submittedName>
</protein>